<gene>
    <name evidence="2" type="ORF">G9U51_14935</name>
</gene>
<keyword evidence="1" id="KW-0472">Membrane</keyword>
<proteinExistence type="predicted"/>
<dbReference type="AlphaFoldDB" id="A0A967EBK8"/>
<dbReference type="EMBL" id="JAAOIV010000012">
    <property type="protein sequence ID" value="NHN57064.1"/>
    <property type="molecule type" value="Genomic_DNA"/>
</dbReference>
<feature type="transmembrane region" description="Helical" evidence="1">
    <location>
        <begin position="140"/>
        <end position="158"/>
    </location>
</feature>
<accession>A0A967EBK8</accession>
<dbReference type="Proteomes" id="UP000744769">
    <property type="component" value="Unassembled WGS sequence"/>
</dbReference>
<evidence type="ECO:0000256" key="1">
    <source>
        <dbReference type="SAM" id="Phobius"/>
    </source>
</evidence>
<dbReference type="RefSeq" id="WP_166197962.1">
    <property type="nucleotide sequence ID" value="NZ_JAAOIV010000012.1"/>
</dbReference>
<feature type="transmembrane region" description="Helical" evidence="1">
    <location>
        <begin position="110"/>
        <end position="128"/>
    </location>
</feature>
<feature type="transmembrane region" description="Helical" evidence="1">
    <location>
        <begin position="6"/>
        <end position="23"/>
    </location>
</feature>
<feature type="transmembrane region" description="Helical" evidence="1">
    <location>
        <begin position="259"/>
        <end position="282"/>
    </location>
</feature>
<feature type="transmembrane region" description="Helical" evidence="1">
    <location>
        <begin position="53"/>
        <end position="74"/>
    </location>
</feature>
<keyword evidence="3" id="KW-1185">Reference proteome</keyword>
<name>A0A967EBK8_9MICO</name>
<protein>
    <recommendedName>
        <fullName evidence="4">DMT family transporter</fullName>
    </recommendedName>
</protein>
<keyword evidence="1" id="KW-1133">Transmembrane helix</keyword>
<reference evidence="2" key="1">
    <citation type="submission" date="2020-03" db="EMBL/GenBank/DDBJ databases">
        <title>Draft sequencing of Calidifontibacter sp. DB0510.</title>
        <authorList>
            <person name="Kim D.-U."/>
        </authorList>
    </citation>
    <scope>NUCLEOTIDE SEQUENCE</scope>
    <source>
        <strain evidence="2">DB0510</strain>
    </source>
</reference>
<keyword evidence="1" id="KW-0812">Transmembrane</keyword>
<dbReference type="PANTHER" id="PTHR40761">
    <property type="entry name" value="CONSERVED INTEGRAL MEMBRANE ALANINE VALINE AND LEUCINE RICH PROTEIN-RELATED"/>
    <property type="match status" value="1"/>
</dbReference>
<feature type="transmembrane region" description="Helical" evidence="1">
    <location>
        <begin position="80"/>
        <end position="98"/>
    </location>
</feature>
<evidence type="ECO:0008006" key="4">
    <source>
        <dbReference type="Google" id="ProtNLM"/>
    </source>
</evidence>
<feature type="transmembrane region" description="Helical" evidence="1">
    <location>
        <begin position="232"/>
        <end position="253"/>
    </location>
</feature>
<evidence type="ECO:0000313" key="2">
    <source>
        <dbReference type="EMBL" id="NHN57064.1"/>
    </source>
</evidence>
<organism evidence="2 3">
    <name type="scientific">Metallococcus carri</name>
    <dbReference type="NCBI Taxonomy" id="1656884"/>
    <lineage>
        <taxon>Bacteria</taxon>
        <taxon>Bacillati</taxon>
        <taxon>Actinomycetota</taxon>
        <taxon>Actinomycetes</taxon>
        <taxon>Micrococcales</taxon>
        <taxon>Dermacoccaceae</taxon>
        <taxon>Metallococcus</taxon>
    </lineage>
</organism>
<feature type="transmembrane region" description="Helical" evidence="1">
    <location>
        <begin position="170"/>
        <end position="187"/>
    </location>
</feature>
<evidence type="ECO:0000313" key="3">
    <source>
        <dbReference type="Proteomes" id="UP000744769"/>
    </source>
</evidence>
<dbReference type="PANTHER" id="PTHR40761:SF1">
    <property type="entry name" value="CONSERVED INTEGRAL MEMBRANE ALANINE VALINE AND LEUCINE RICH PROTEIN-RELATED"/>
    <property type="match status" value="1"/>
</dbReference>
<feature type="transmembrane region" description="Helical" evidence="1">
    <location>
        <begin position="207"/>
        <end position="225"/>
    </location>
</feature>
<dbReference type="NCBIfam" id="NF038012">
    <property type="entry name" value="DMT_1"/>
    <property type="match status" value="1"/>
</dbReference>
<sequence length="294" mass="30585">MNYTAVIGFATASMMLAALSTALKHRSAGDAPEVSFSLRRIGAFLKATVRHPLWLGGILSDIGALAMQVIALHYGALSVVQPMLAVTVLFALIFAHFISGTPLTWREGGVGIVLVASVISFLVVSGATSAPNPVSPAHHIRAFIAGAILVLAVLGCLWWSRHADRGRRGALLGCAVGLLYAATAVLIKACSDRLQQGPIHLILSWELYAWIACGACALFLAQAALQRGALSAVVGGTAAVDPLASVALGVAVYDEELRSTPIALFGEVTSLAVLAISVVALARMAAARERFDPV</sequence>
<comment type="caution">
    <text evidence="2">The sequence shown here is derived from an EMBL/GenBank/DDBJ whole genome shotgun (WGS) entry which is preliminary data.</text>
</comment>